<dbReference type="HOGENOM" id="CLU_935972_0_0_9"/>
<evidence type="ECO:0000313" key="1">
    <source>
        <dbReference type="EMBL" id="AGF54228.1"/>
    </source>
</evidence>
<proteinExistence type="predicted"/>
<organism evidence="1 2">
    <name type="scientific">Clostridium saccharoperbutylacetonicum N1-4(HMT)</name>
    <dbReference type="NCBI Taxonomy" id="931276"/>
    <lineage>
        <taxon>Bacteria</taxon>
        <taxon>Bacillati</taxon>
        <taxon>Bacillota</taxon>
        <taxon>Clostridia</taxon>
        <taxon>Eubacteriales</taxon>
        <taxon>Clostridiaceae</taxon>
        <taxon>Clostridium</taxon>
    </lineage>
</organism>
<dbReference type="OrthoDB" id="9816549at2"/>
<reference evidence="1 2" key="1">
    <citation type="submission" date="2013-02" db="EMBL/GenBank/DDBJ databases">
        <title>Genome sequence of Clostridium saccharoperbutylacetonicum N1-4(HMT).</title>
        <authorList>
            <person name="Poehlein A."/>
            <person name="Daniel R."/>
        </authorList>
    </citation>
    <scope>NUCLEOTIDE SEQUENCE [LARGE SCALE GENOMIC DNA]</scope>
    <source>
        <strain evidence="2">N1-4(HMT)</strain>
    </source>
</reference>
<evidence type="ECO:0008006" key="3">
    <source>
        <dbReference type="Google" id="ProtNLM"/>
    </source>
</evidence>
<accession>M1MCV9</accession>
<gene>
    <name evidence="1" type="ORF">Cspa_c04100</name>
</gene>
<dbReference type="AlphaFoldDB" id="M1MCV9"/>
<evidence type="ECO:0000313" key="2">
    <source>
        <dbReference type="Proteomes" id="UP000011728"/>
    </source>
</evidence>
<dbReference type="Proteomes" id="UP000011728">
    <property type="component" value="Chromosome"/>
</dbReference>
<dbReference type="EMBL" id="CP004121">
    <property type="protein sequence ID" value="AGF54228.1"/>
    <property type="molecule type" value="Genomic_DNA"/>
</dbReference>
<name>M1MCV9_9CLOT</name>
<protein>
    <recommendedName>
        <fullName evidence="3">Pre-toxin TG domain-containing protein</fullName>
    </recommendedName>
</protein>
<dbReference type="PATRIC" id="fig|931276.5.peg.393"/>
<dbReference type="KEGG" id="csr:Cspa_c04100"/>
<dbReference type="RefSeq" id="WP_015390554.1">
    <property type="nucleotide sequence ID" value="NC_020291.1"/>
</dbReference>
<keyword evidence="2" id="KW-1185">Reference proteome</keyword>
<sequence length="297" mass="32035">MVGAYLVGVGSIKFGSESGSSSEDCSVSSWDEDIDSLPEYDLISARITENKGTRAKKKGVNGEYFAGRIDGFGNFIPDDIQGFTNIEVKEVDESSLSHRALCVFEGIVGQAVNDLKDLKEAVIDHPFDTAISTIRLFGDPQYSGQAVVAIGKEIYKSYEDQVVNGNQRSKDNFIGQAIFEIGTLVAGTAAGKLGKISKVGEGVEAADDISKAGKMGKVEEAVEGAGKARNVEESSASDSYLYQKYKESLVKDDVLNNSEEIIKGAKLGDKKLIAELTKDGSNIEDWSKMESKYSYTN</sequence>